<dbReference type="InterPro" id="IPR010036">
    <property type="entry name" value="MDP_1_eu_arc"/>
</dbReference>
<proteinExistence type="predicted"/>
<reference evidence="2 3" key="1">
    <citation type="journal article" date="2024" name="J Genomics">
        <title>Draft genome sequencing and assembly of Favolaschia claudopus CIRM-BRFM 2984 isolated from oak limbs.</title>
        <authorList>
            <person name="Navarro D."/>
            <person name="Drula E."/>
            <person name="Chaduli D."/>
            <person name="Cazenave R."/>
            <person name="Ahrendt S."/>
            <person name="Wang J."/>
            <person name="Lipzen A."/>
            <person name="Daum C."/>
            <person name="Barry K."/>
            <person name="Grigoriev I.V."/>
            <person name="Favel A."/>
            <person name="Rosso M.N."/>
            <person name="Martin F."/>
        </authorList>
    </citation>
    <scope>NUCLEOTIDE SEQUENCE [LARGE SCALE GENOMIC DNA]</scope>
    <source>
        <strain evidence="2 3">CIRM-BRFM 2984</strain>
    </source>
</reference>
<gene>
    <name evidence="2" type="ORF">R3P38DRAFT_2872638</name>
    <name evidence="1" type="ORF">R3P38DRAFT_3058170</name>
</gene>
<dbReference type="AlphaFoldDB" id="A0AAW0DDI4"/>
<dbReference type="InterPro" id="IPR023214">
    <property type="entry name" value="HAD_sf"/>
</dbReference>
<dbReference type="GO" id="GO:0003993">
    <property type="term" value="F:acid phosphatase activity"/>
    <property type="evidence" value="ECO:0007669"/>
    <property type="project" value="TreeGrafter"/>
</dbReference>
<dbReference type="PANTHER" id="PTHR17901">
    <property type="entry name" value="MAGNESIUM-DEPENDENT PHOSPHATASE 1 MDP1"/>
    <property type="match status" value="1"/>
</dbReference>
<evidence type="ECO:0000313" key="2">
    <source>
        <dbReference type="EMBL" id="KAK7049093.1"/>
    </source>
</evidence>
<evidence type="ECO:0000313" key="3">
    <source>
        <dbReference type="Proteomes" id="UP001362999"/>
    </source>
</evidence>
<sequence length="185" mass="20851">MVYPKLVVFGLDNTLWKGSLDESRFGKGASAFPVTKDNLELDPQNSLTVRDRSDHSVSLELFPDVPGIIGQLHDNNVPIAIVSRNPHKDMSDRALYYVKAQDEKGSPAQSIIHCVKYDEVYNSSKTEHFGKIKGWSQLDYSNMLFFDGEPQEQDDHVDGLKVINLPDSEGLTRAKFDDAIEKWPI</sequence>
<evidence type="ECO:0000313" key="1">
    <source>
        <dbReference type="EMBL" id="KAK7000379.1"/>
    </source>
</evidence>
<comment type="caution">
    <text evidence="2">The sequence shown here is derived from an EMBL/GenBank/DDBJ whole genome shotgun (WGS) entry which is preliminary data.</text>
</comment>
<dbReference type="PANTHER" id="PTHR17901:SF14">
    <property type="entry name" value="MAGNESIUM-DEPENDENT PHOSPHATASE 1"/>
    <property type="match status" value="1"/>
</dbReference>
<name>A0AAW0DDI4_9AGAR</name>
<organism evidence="2 3">
    <name type="scientific">Favolaschia claudopus</name>
    <dbReference type="NCBI Taxonomy" id="2862362"/>
    <lineage>
        <taxon>Eukaryota</taxon>
        <taxon>Fungi</taxon>
        <taxon>Dikarya</taxon>
        <taxon>Basidiomycota</taxon>
        <taxon>Agaricomycotina</taxon>
        <taxon>Agaricomycetes</taxon>
        <taxon>Agaricomycetidae</taxon>
        <taxon>Agaricales</taxon>
        <taxon>Marasmiineae</taxon>
        <taxon>Mycenaceae</taxon>
        <taxon>Favolaschia</taxon>
    </lineage>
</organism>
<dbReference type="Pfam" id="PF12689">
    <property type="entry name" value="Acid_PPase"/>
    <property type="match status" value="1"/>
</dbReference>
<dbReference type="Proteomes" id="UP001362999">
    <property type="component" value="Unassembled WGS sequence"/>
</dbReference>
<dbReference type="Gene3D" id="3.40.50.1000">
    <property type="entry name" value="HAD superfamily/HAD-like"/>
    <property type="match status" value="1"/>
</dbReference>
<accession>A0AAW0DDI4</accession>
<dbReference type="SUPFAM" id="SSF56784">
    <property type="entry name" value="HAD-like"/>
    <property type="match status" value="1"/>
</dbReference>
<dbReference type="EMBL" id="JAWWNJ010000089">
    <property type="protein sequence ID" value="KAK7000379.1"/>
    <property type="molecule type" value="Genomic_DNA"/>
</dbReference>
<dbReference type="InterPro" id="IPR036412">
    <property type="entry name" value="HAD-like_sf"/>
</dbReference>
<protein>
    <submittedName>
        <fullName evidence="2">Magnesium-dependent phosphatase-1</fullName>
    </submittedName>
</protein>
<keyword evidence="3" id="KW-1185">Reference proteome</keyword>
<dbReference type="EMBL" id="JAWWNJ010000009">
    <property type="protein sequence ID" value="KAK7049093.1"/>
    <property type="molecule type" value="Genomic_DNA"/>
</dbReference>